<sequence length="210" mass="23558">MEKFLTLHKYGEARLIEKKSLFIGQAAPALNEREALDFIDHVKEKYHDAHHHAFAYLIGENEEIQRYHDGGEPSGTAGRPVFEMIRTGQLTNVVIVVTRYFGGTLLGTGGLVRAYGTAAHQAVQKAGIIEKALGREIFTEIEYHLEGKVRNYLSRAGVFLKSISYADKVYIVCYLKAAEVESFLEDLNDISHGSAKIDLGNELFFNLHEE</sequence>
<feature type="domain" description="UPF0029" evidence="3">
    <location>
        <begin position="140"/>
        <end position="193"/>
    </location>
</feature>
<keyword evidence="5" id="KW-1185">Reference proteome</keyword>
<evidence type="ECO:0000313" key="5">
    <source>
        <dbReference type="Proteomes" id="UP000323521"/>
    </source>
</evidence>
<dbReference type="Pfam" id="PF01205">
    <property type="entry name" value="Impact_N"/>
    <property type="match status" value="1"/>
</dbReference>
<reference evidence="4 5" key="1">
    <citation type="submission" date="2016-10" db="EMBL/GenBank/DDBJ databases">
        <title>Complete Genome Sequence of Peptococcaceae strain DCMF.</title>
        <authorList>
            <person name="Edwards R.J."/>
            <person name="Holland S.I."/>
            <person name="Deshpande N.P."/>
            <person name="Wong Y.K."/>
            <person name="Ertan H."/>
            <person name="Manefield M."/>
            <person name="Russell T.L."/>
            <person name="Lee M.J."/>
        </authorList>
    </citation>
    <scope>NUCLEOTIDE SEQUENCE [LARGE SCALE GENOMIC DNA]</scope>
    <source>
        <strain evidence="4 5">DCMF</strain>
    </source>
</reference>
<dbReference type="SUPFAM" id="SSF54211">
    <property type="entry name" value="Ribosomal protein S5 domain 2-like"/>
    <property type="match status" value="1"/>
</dbReference>
<feature type="domain" description="Impact N-terminal" evidence="2">
    <location>
        <begin position="18"/>
        <end position="123"/>
    </location>
</feature>
<dbReference type="Gene3D" id="3.30.230.30">
    <property type="entry name" value="Impact, N-terminal domain"/>
    <property type="match status" value="1"/>
</dbReference>
<dbReference type="RefSeq" id="WP_214659027.1">
    <property type="nucleotide sequence ID" value="NZ_CP017634.1"/>
</dbReference>
<evidence type="ECO:0000259" key="3">
    <source>
        <dbReference type="Pfam" id="PF09186"/>
    </source>
</evidence>
<dbReference type="InterPro" id="IPR015269">
    <property type="entry name" value="UPF0029_Impact_C"/>
</dbReference>
<dbReference type="PANTHER" id="PTHR16301">
    <property type="entry name" value="IMPACT-RELATED"/>
    <property type="match status" value="1"/>
</dbReference>
<proteinExistence type="inferred from homology"/>
<dbReference type="InterPro" id="IPR035647">
    <property type="entry name" value="EFG_III/V"/>
</dbReference>
<evidence type="ECO:0000256" key="1">
    <source>
        <dbReference type="ARBA" id="ARBA00007665"/>
    </source>
</evidence>
<gene>
    <name evidence="4" type="ORF">DCMF_01755</name>
</gene>
<evidence type="ECO:0008006" key="6">
    <source>
        <dbReference type="Google" id="ProtNLM"/>
    </source>
</evidence>
<dbReference type="AlphaFoldDB" id="A0A3G1KMN0"/>
<name>A0A3G1KMN0_FORW1</name>
<evidence type="ECO:0000259" key="2">
    <source>
        <dbReference type="Pfam" id="PF01205"/>
    </source>
</evidence>
<dbReference type="InterPro" id="IPR020568">
    <property type="entry name" value="Ribosomal_Su5_D2-typ_SF"/>
</dbReference>
<comment type="similarity">
    <text evidence="1">Belongs to the IMPACT family.</text>
</comment>
<dbReference type="KEGG" id="fwa:DCMF_01755"/>
<dbReference type="EMBL" id="CP017634">
    <property type="protein sequence ID" value="ATW23684.1"/>
    <property type="molecule type" value="Genomic_DNA"/>
</dbReference>
<evidence type="ECO:0000313" key="4">
    <source>
        <dbReference type="EMBL" id="ATW23684.1"/>
    </source>
</evidence>
<dbReference type="InterPro" id="IPR036956">
    <property type="entry name" value="Impact_N_sf"/>
</dbReference>
<dbReference type="Pfam" id="PF09186">
    <property type="entry name" value="DUF1949"/>
    <property type="match status" value="1"/>
</dbReference>
<dbReference type="GO" id="GO:0006446">
    <property type="term" value="P:regulation of translational initiation"/>
    <property type="evidence" value="ECO:0007669"/>
    <property type="project" value="TreeGrafter"/>
</dbReference>
<dbReference type="InterPro" id="IPR023582">
    <property type="entry name" value="Impact"/>
</dbReference>
<dbReference type="Proteomes" id="UP000323521">
    <property type="component" value="Chromosome"/>
</dbReference>
<dbReference type="GO" id="GO:0005737">
    <property type="term" value="C:cytoplasm"/>
    <property type="evidence" value="ECO:0007669"/>
    <property type="project" value="TreeGrafter"/>
</dbReference>
<dbReference type="SUPFAM" id="SSF54980">
    <property type="entry name" value="EF-G C-terminal domain-like"/>
    <property type="match status" value="1"/>
</dbReference>
<accession>A0A3G1KMN0</accession>
<dbReference type="Gene3D" id="3.30.70.240">
    <property type="match status" value="1"/>
</dbReference>
<dbReference type="InterPro" id="IPR001498">
    <property type="entry name" value="Impact_N"/>
</dbReference>
<dbReference type="PANTHER" id="PTHR16301:SF20">
    <property type="entry name" value="IMPACT FAMILY MEMBER YIGZ"/>
    <property type="match status" value="1"/>
</dbReference>
<organism evidence="4 5">
    <name type="scientific">Formimonas warabiya</name>
    <dbReference type="NCBI Taxonomy" id="1761012"/>
    <lineage>
        <taxon>Bacteria</taxon>
        <taxon>Bacillati</taxon>
        <taxon>Bacillota</taxon>
        <taxon>Clostridia</taxon>
        <taxon>Eubacteriales</taxon>
        <taxon>Peptococcaceae</taxon>
        <taxon>Candidatus Formimonas</taxon>
    </lineage>
</organism>
<protein>
    <recommendedName>
        <fullName evidence="6">YigZ family protein</fullName>
    </recommendedName>
</protein>